<name>A0A1Q3EP80_LENED</name>
<accession>A0A1Q3EP80</accession>
<reference evidence="2 3" key="2">
    <citation type="submission" date="2017-02" db="EMBL/GenBank/DDBJ databases">
        <title>A genome survey and senescence transcriptome analysis in Lentinula edodes.</title>
        <authorList>
            <person name="Sakamoto Y."/>
            <person name="Nakade K."/>
            <person name="Sato S."/>
            <person name="Yoshida Y."/>
            <person name="Miyazaki K."/>
            <person name="Natsume S."/>
            <person name="Konno N."/>
        </authorList>
    </citation>
    <scope>NUCLEOTIDE SEQUENCE [LARGE SCALE GENOMIC DNA]</scope>
    <source>
        <strain evidence="2 3">NBRC 111202</strain>
    </source>
</reference>
<evidence type="ECO:0000313" key="2">
    <source>
        <dbReference type="EMBL" id="GAW08999.1"/>
    </source>
</evidence>
<comment type="caution">
    <text evidence="2">The sequence shown here is derived from an EMBL/GenBank/DDBJ whole genome shotgun (WGS) entry which is preliminary data.</text>
</comment>
<gene>
    <name evidence="2" type="ORF">LENED_011116</name>
</gene>
<organism evidence="2 3">
    <name type="scientific">Lentinula edodes</name>
    <name type="common">Shiitake mushroom</name>
    <name type="synonym">Lentinus edodes</name>
    <dbReference type="NCBI Taxonomy" id="5353"/>
    <lineage>
        <taxon>Eukaryota</taxon>
        <taxon>Fungi</taxon>
        <taxon>Dikarya</taxon>
        <taxon>Basidiomycota</taxon>
        <taxon>Agaricomycotina</taxon>
        <taxon>Agaricomycetes</taxon>
        <taxon>Agaricomycetidae</taxon>
        <taxon>Agaricales</taxon>
        <taxon>Marasmiineae</taxon>
        <taxon>Omphalotaceae</taxon>
        <taxon>Lentinula</taxon>
    </lineage>
</organism>
<evidence type="ECO:0000256" key="1">
    <source>
        <dbReference type="SAM" id="Phobius"/>
    </source>
</evidence>
<dbReference type="Proteomes" id="UP000188533">
    <property type="component" value="Unassembled WGS sequence"/>
</dbReference>
<evidence type="ECO:0000313" key="3">
    <source>
        <dbReference type="Proteomes" id="UP000188533"/>
    </source>
</evidence>
<feature type="transmembrane region" description="Helical" evidence="1">
    <location>
        <begin position="105"/>
        <end position="125"/>
    </location>
</feature>
<dbReference type="AlphaFoldDB" id="A0A1Q3EP80"/>
<keyword evidence="1" id="KW-0472">Membrane</keyword>
<protein>
    <submittedName>
        <fullName evidence="2">Uncharacterized protein</fullName>
    </submittedName>
</protein>
<keyword evidence="1" id="KW-1133">Transmembrane helix</keyword>
<keyword evidence="3" id="KW-1185">Reference proteome</keyword>
<sequence>MIFSSPIRVQNAPSVLPRHSILFQSTSRSISTKLDDIQLPHSRAKRSIRSPSAFNTIPKYKQEDFCITYSSRALLPNSMIFNSSSCTLLYNSTIFSPHIVQAGALLYNSTIYSSFIWFSLVLNILSSPKARARKL</sequence>
<keyword evidence="1" id="KW-0812">Transmembrane</keyword>
<proteinExistence type="predicted"/>
<dbReference type="EMBL" id="BDGU01000896">
    <property type="protein sequence ID" value="GAW08999.1"/>
    <property type="molecule type" value="Genomic_DNA"/>
</dbReference>
<reference evidence="2 3" key="1">
    <citation type="submission" date="2016-08" db="EMBL/GenBank/DDBJ databases">
        <authorList>
            <consortium name="Lentinula edodes genome sequencing consortium"/>
            <person name="Sakamoto Y."/>
            <person name="Nakade K."/>
            <person name="Sato S."/>
            <person name="Yoshida Y."/>
            <person name="Miyazaki K."/>
            <person name="Natsume S."/>
            <person name="Konno N."/>
        </authorList>
    </citation>
    <scope>NUCLEOTIDE SEQUENCE [LARGE SCALE GENOMIC DNA]</scope>
    <source>
        <strain evidence="2 3">NBRC 111202</strain>
    </source>
</reference>